<keyword evidence="3" id="KW-0547">Nucleotide-binding</keyword>
<dbReference type="Pfam" id="PF00005">
    <property type="entry name" value="ABC_tran"/>
    <property type="match status" value="1"/>
</dbReference>
<accession>A0ABV6XPL1</accession>
<reference evidence="6 7" key="1">
    <citation type="submission" date="2024-06" db="EMBL/GenBank/DDBJ databases">
        <authorList>
            <person name="Lee S.D."/>
        </authorList>
    </citation>
    <scope>NUCLEOTIDE SEQUENCE [LARGE SCALE GENOMIC DNA]</scope>
    <source>
        <strain evidence="6 7">N1-10</strain>
    </source>
</reference>
<evidence type="ECO:0000256" key="2">
    <source>
        <dbReference type="ARBA" id="ARBA00022448"/>
    </source>
</evidence>
<evidence type="ECO:0000259" key="5">
    <source>
        <dbReference type="PROSITE" id="PS50893"/>
    </source>
</evidence>
<dbReference type="SMART" id="SM00382">
    <property type="entry name" value="AAA"/>
    <property type="match status" value="1"/>
</dbReference>
<keyword evidence="2" id="KW-0813">Transport</keyword>
<dbReference type="InterPro" id="IPR027417">
    <property type="entry name" value="P-loop_NTPase"/>
</dbReference>
<dbReference type="GO" id="GO:0005524">
    <property type="term" value="F:ATP binding"/>
    <property type="evidence" value="ECO:0007669"/>
    <property type="project" value="UniProtKB-KW"/>
</dbReference>
<evidence type="ECO:0000256" key="4">
    <source>
        <dbReference type="ARBA" id="ARBA00022840"/>
    </source>
</evidence>
<dbReference type="Pfam" id="PF13732">
    <property type="entry name" value="DrrA1-3_C"/>
    <property type="match status" value="1"/>
</dbReference>
<keyword evidence="4 6" id="KW-0067">ATP-binding</keyword>
<dbReference type="InterPro" id="IPR025302">
    <property type="entry name" value="DrrA1/2-like_C"/>
</dbReference>
<evidence type="ECO:0000256" key="3">
    <source>
        <dbReference type="ARBA" id="ARBA00022741"/>
    </source>
</evidence>
<keyword evidence="7" id="KW-1185">Reference proteome</keyword>
<dbReference type="InterPro" id="IPR003593">
    <property type="entry name" value="AAA+_ATPase"/>
</dbReference>
<dbReference type="InterPro" id="IPR003439">
    <property type="entry name" value="ABC_transporter-like_ATP-bd"/>
</dbReference>
<evidence type="ECO:0000313" key="6">
    <source>
        <dbReference type="EMBL" id="MFC1439889.1"/>
    </source>
</evidence>
<gene>
    <name evidence="6" type="ORF">ABUW04_16650</name>
</gene>
<proteinExistence type="inferred from homology"/>
<sequence>MSDRRLEVDGVSKRYGDTVALSGMTFEVRAGEIFGFVGSNGAGKTTTMRIALGVLAADAGEVRWDGVPVTLETRSRIGYMPEERGLYPRMKVGEQLQYLARLHGLTKADAVRATAEWTERLGVAGRMGDEVQKLSLGNQQRVQLAAALVHHPEILVLDEPFSGLDPVAVDVMSEVLREKCADGVPVIFSSHQLDLVERISDRVGIVRAGSMVAVGTVAELRAGGTEELVVEAPQAPPGWADGLPGITVVRHEGARTVLTLGQDADDQAVLRAAMATGPVREFARRLPSLTELFRHVVSAQDKPEEAAA</sequence>
<organism evidence="6 7">
    <name type="scientific">Streptacidiphilus jeojiensis</name>
    <dbReference type="NCBI Taxonomy" id="3229225"/>
    <lineage>
        <taxon>Bacteria</taxon>
        <taxon>Bacillati</taxon>
        <taxon>Actinomycetota</taxon>
        <taxon>Actinomycetes</taxon>
        <taxon>Kitasatosporales</taxon>
        <taxon>Streptomycetaceae</taxon>
        <taxon>Streptacidiphilus</taxon>
    </lineage>
</organism>
<protein>
    <submittedName>
        <fullName evidence="6">ATP-binding cassette domain-containing protein</fullName>
    </submittedName>
</protein>
<dbReference type="SUPFAM" id="SSF52540">
    <property type="entry name" value="P-loop containing nucleoside triphosphate hydrolases"/>
    <property type="match status" value="1"/>
</dbReference>
<dbReference type="PANTHER" id="PTHR43335:SF4">
    <property type="entry name" value="ABC TRANSPORTER, ATP-BINDING PROTEIN"/>
    <property type="match status" value="1"/>
</dbReference>
<dbReference type="Proteomes" id="UP001592581">
    <property type="component" value="Unassembled WGS sequence"/>
</dbReference>
<comment type="similarity">
    <text evidence="1">Belongs to the ABC transporter superfamily.</text>
</comment>
<dbReference type="Gene3D" id="3.40.50.300">
    <property type="entry name" value="P-loop containing nucleotide triphosphate hydrolases"/>
    <property type="match status" value="1"/>
</dbReference>
<comment type="caution">
    <text evidence="6">The sequence shown here is derived from an EMBL/GenBank/DDBJ whole genome shotgun (WGS) entry which is preliminary data.</text>
</comment>
<name>A0ABV6XPL1_9ACTN</name>
<dbReference type="InterPro" id="IPR017871">
    <property type="entry name" value="ABC_transporter-like_CS"/>
</dbReference>
<dbReference type="PROSITE" id="PS50893">
    <property type="entry name" value="ABC_TRANSPORTER_2"/>
    <property type="match status" value="1"/>
</dbReference>
<dbReference type="PANTHER" id="PTHR43335">
    <property type="entry name" value="ABC TRANSPORTER, ATP-BINDING PROTEIN"/>
    <property type="match status" value="1"/>
</dbReference>
<dbReference type="RefSeq" id="WP_380565510.1">
    <property type="nucleotide sequence ID" value="NZ_JBEUKS010000005.1"/>
</dbReference>
<feature type="domain" description="ABC transporter" evidence="5">
    <location>
        <begin position="6"/>
        <end position="233"/>
    </location>
</feature>
<evidence type="ECO:0000313" key="7">
    <source>
        <dbReference type="Proteomes" id="UP001592581"/>
    </source>
</evidence>
<dbReference type="PROSITE" id="PS00211">
    <property type="entry name" value="ABC_TRANSPORTER_1"/>
    <property type="match status" value="1"/>
</dbReference>
<evidence type="ECO:0000256" key="1">
    <source>
        <dbReference type="ARBA" id="ARBA00005417"/>
    </source>
</evidence>
<dbReference type="EMBL" id="JBEUKS010000005">
    <property type="protein sequence ID" value="MFC1439889.1"/>
    <property type="molecule type" value="Genomic_DNA"/>
</dbReference>